<comment type="caution">
    <text evidence="2">The sequence shown here is derived from an EMBL/GenBank/DDBJ whole genome shotgun (WGS) entry which is preliminary data.</text>
</comment>
<dbReference type="RefSeq" id="WP_310574866.1">
    <property type="nucleotide sequence ID" value="NZ_JAVKPK010000009.1"/>
</dbReference>
<sequence length="131" mass="15093">MEKEFLGIGWKYPVGVEADGSISSSSYEENIRESILLILETAKGERLMRPEFGCSIHDYTYSMMDTLTLRMIENAIYEALVAWEPRIEVNEIKTLTEKALEGKLLISIDYKVRRSNTQVNLVYPFYLKEGT</sequence>
<dbReference type="Pfam" id="PF04965">
    <property type="entry name" value="GPW_gp25"/>
    <property type="match status" value="1"/>
</dbReference>
<proteinExistence type="predicted"/>
<dbReference type="Gene3D" id="3.10.450.40">
    <property type="match status" value="1"/>
</dbReference>
<dbReference type="SUPFAM" id="SSF160719">
    <property type="entry name" value="gpW/gp25-like"/>
    <property type="match status" value="1"/>
</dbReference>
<organism evidence="2 3">
    <name type="scientific">Methanosarcina baikalica</name>
    <dbReference type="NCBI Taxonomy" id="3073890"/>
    <lineage>
        <taxon>Archaea</taxon>
        <taxon>Methanobacteriati</taxon>
        <taxon>Methanobacteriota</taxon>
        <taxon>Stenosarchaea group</taxon>
        <taxon>Methanomicrobia</taxon>
        <taxon>Methanosarcinales</taxon>
        <taxon>Methanosarcinaceae</taxon>
        <taxon>Methanosarcina</taxon>
    </lineage>
</organism>
<evidence type="ECO:0000313" key="3">
    <source>
        <dbReference type="Proteomes" id="UP001246244"/>
    </source>
</evidence>
<gene>
    <name evidence="2" type="ORF">RG963_03360</name>
</gene>
<dbReference type="EMBL" id="JAVKPK010000009">
    <property type="protein sequence ID" value="MDR7664838.1"/>
    <property type="molecule type" value="Genomic_DNA"/>
</dbReference>
<dbReference type="Proteomes" id="UP001246244">
    <property type="component" value="Unassembled WGS sequence"/>
</dbReference>
<keyword evidence="3" id="KW-1185">Reference proteome</keyword>
<evidence type="ECO:0000259" key="1">
    <source>
        <dbReference type="Pfam" id="PF04965"/>
    </source>
</evidence>
<dbReference type="InterPro" id="IPR007048">
    <property type="entry name" value="IraD/Gp25-like"/>
</dbReference>
<accession>A0ABU2CYR0</accession>
<name>A0ABU2CYR0_9EURY</name>
<reference evidence="3" key="1">
    <citation type="submission" date="2023-07" db="EMBL/GenBank/DDBJ databases">
        <title>Whole-genome sequencing of a new Methanosarcina sp. Z-7115.</title>
        <authorList>
            <person name="Zhilina T.N."/>
            <person name="Merkel A.Y."/>
        </authorList>
    </citation>
    <scope>NUCLEOTIDE SEQUENCE [LARGE SCALE GENOMIC DNA]</scope>
    <source>
        <strain evidence="3">Z-7115</strain>
    </source>
</reference>
<evidence type="ECO:0000313" key="2">
    <source>
        <dbReference type="EMBL" id="MDR7664838.1"/>
    </source>
</evidence>
<protein>
    <submittedName>
        <fullName evidence="2">GPW/gp25 family protein</fullName>
    </submittedName>
</protein>
<feature type="domain" description="IraD/Gp25-like" evidence="1">
    <location>
        <begin position="26"/>
        <end position="116"/>
    </location>
</feature>